<sequence>MDALPVELLRLIFAHCDRAAVRDLREVCRAFANVGYEYMLPPKFTILGFRNDIDRLRNIALHPQLREYIESVVINFSDVDEYDARHTAWLQLFAQLPEDRQLTLSSAWGEFPKITASRKVLGQFHLRADDLRQAFRGLPNLTEVDVTFTQCPVDNEVLRDVYDVPSCRRMDRTVACNNLNAVISSLQGVELSSFSVDRFPLEILRIPDFRRHWFAHAQVLNSLTRLDLTLDPSGLQGPASVRKAVNGLSYLLQRPAELRCLKIAFHPYSSPDSKFGLSLRELLNGFTYRQLTDLTLAGISCDEDDLKDFIARHGATLRRLRLGGRGLAKPYQASLGGLHFYEGTFRSLFMGLRSKLTKLERLHLEGIFECEQQFETYNFYPLTNEKWEEVPRPGWVRPSRETINCLPFEQFLLSGGPYPGAATGQQND</sequence>
<keyword evidence="3" id="KW-1185">Reference proteome</keyword>
<comment type="caution">
    <text evidence="2">The sequence shown here is derived from an EMBL/GenBank/DDBJ whole genome shotgun (WGS) entry which is preliminary data.</text>
</comment>
<accession>A0A9P9W958</accession>
<dbReference type="EMBL" id="JAFIMR010000061">
    <property type="protein sequence ID" value="KAI1852524.1"/>
    <property type="molecule type" value="Genomic_DNA"/>
</dbReference>
<dbReference type="InterPro" id="IPR001810">
    <property type="entry name" value="F-box_dom"/>
</dbReference>
<dbReference type="AlphaFoldDB" id="A0A9P9W958"/>
<dbReference type="Proteomes" id="UP000829685">
    <property type="component" value="Unassembled WGS sequence"/>
</dbReference>
<evidence type="ECO:0000259" key="1">
    <source>
        <dbReference type="PROSITE" id="PS50181"/>
    </source>
</evidence>
<dbReference type="PROSITE" id="PS50181">
    <property type="entry name" value="FBOX"/>
    <property type="match status" value="1"/>
</dbReference>
<evidence type="ECO:0000313" key="2">
    <source>
        <dbReference type="EMBL" id="KAI1852524.1"/>
    </source>
</evidence>
<proteinExistence type="predicted"/>
<gene>
    <name evidence="2" type="ORF">JX265_012983</name>
</gene>
<protein>
    <recommendedName>
        <fullName evidence="1">F-box domain-containing protein</fullName>
    </recommendedName>
</protein>
<dbReference type="InterPro" id="IPR032675">
    <property type="entry name" value="LRR_dom_sf"/>
</dbReference>
<dbReference type="OrthoDB" id="5224238at2759"/>
<dbReference type="CDD" id="cd09917">
    <property type="entry name" value="F-box_SF"/>
    <property type="match status" value="1"/>
</dbReference>
<organism evidence="2 3">
    <name type="scientific">Neoarthrinium moseri</name>
    <dbReference type="NCBI Taxonomy" id="1658444"/>
    <lineage>
        <taxon>Eukaryota</taxon>
        <taxon>Fungi</taxon>
        <taxon>Dikarya</taxon>
        <taxon>Ascomycota</taxon>
        <taxon>Pezizomycotina</taxon>
        <taxon>Sordariomycetes</taxon>
        <taxon>Xylariomycetidae</taxon>
        <taxon>Amphisphaeriales</taxon>
        <taxon>Apiosporaceae</taxon>
        <taxon>Neoarthrinium</taxon>
    </lineage>
</organism>
<evidence type="ECO:0000313" key="3">
    <source>
        <dbReference type="Proteomes" id="UP000829685"/>
    </source>
</evidence>
<reference evidence="2" key="1">
    <citation type="submission" date="2021-03" db="EMBL/GenBank/DDBJ databases">
        <title>Revisited historic fungal species revealed as producer of novel bioactive compounds through whole genome sequencing and comparative genomics.</title>
        <authorList>
            <person name="Vignolle G.A."/>
            <person name="Hochenegger N."/>
            <person name="Mach R.L."/>
            <person name="Mach-Aigner A.R."/>
            <person name="Javad Rahimi M."/>
            <person name="Salim K.A."/>
            <person name="Chan C.M."/>
            <person name="Lim L.B.L."/>
            <person name="Cai F."/>
            <person name="Druzhinina I.S."/>
            <person name="U'Ren J.M."/>
            <person name="Derntl C."/>
        </authorList>
    </citation>
    <scope>NUCLEOTIDE SEQUENCE</scope>
    <source>
        <strain evidence="2">TUCIM 5799</strain>
    </source>
</reference>
<dbReference type="Gene3D" id="3.80.10.10">
    <property type="entry name" value="Ribonuclease Inhibitor"/>
    <property type="match status" value="1"/>
</dbReference>
<name>A0A9P9W958_9PEZI</name>
<feature type="domain" description="F-box" evidence="1">
    <location>
        <begin position="1"/>
        <end position="34"/>
    </location>
</feature>